<accession>A0ABX5IU90</accession>
<keyword evidence="1" id="KW-1277">Toxin-antitoxin system</keyword>
<evidence type="ECO:0000313" key="2">
    <source>
        <dbReference type="EMBL" id="PTL94113.1"/>
    </source>
</evidence>
<keyword evidence="3" id="KW-1185">Reference proteome</keyword>
<gene>
    <name evidence="2" type="ORF">C6W88_14340</name>
</gene>
<dbReference type="Proteomes" id="UP000241895">
    <property type="component" value="Unassembled WGS sequence"/>
</dbReference>
<name>A0ABX5IU90_9GAMM</name>
<reference evidence="2 3" key="1">
    <citation type="submission" date="2018-03" db="EMBL/GenBank/DDBJ databases">
        <authorList>
            <person name="Zhou J."/>
            <person name="Li X."/>
            <person name="Xue M."/>
            <person name="Yin J."/>
        </authorList>
    </citation>
    <scope>NUCLEOTIDE SEQUENCE [LARGE SCALE GENOMIC DNA]</scope>
    <source>
        <strain evidence="2 3">SYSU ZJ2214</strain>
    </source>
</reference>
<dbReference type="Pfam" id="PF05016">
    <property type="entry name" value="ParE_toxin"/>
    <property type="match status" value="1"/>
</dbReference>
<dbReference type="Gene3D" id="3.30.2310.20">
    <property type="entry name" value="RelE-like"/>
    <property type="match status" value="1"/>
</dbReference>
<dbReference type="InterPro" id="IPR035093">
    <property type="entry name" value="RelE/ParE_toxin_dom_sf"/>
</dbReference>
<dbReference type="InterPro" id="IPR007712">
    <property type="entry name" value="RelE/ParE_toxin"/>
</dbReference>
<evidence type="ECO:0000313" key="3">
    <source>
        <dbReference type="Proteomes" id="UP000241895"/>
    </source>
</evidence>
<proteinExistence type="predicted"/>
<protein>
    <submittedName>
        <fullName evidence="2">Type II toxin-antitoxin system mRNA interferase toxin, RelE/StbE family</fullName>
    </submittedName>
</protein>
<evidence type="ECO:0000256" key="1">
    <source>
        <dbReference type="ARBA" id="ARBA00022649"/>
    </source>
</evidence>
<organism evidence="2 3">
    <name type="scientific">Halomonas litopenaei</name>
    <dbReference type="NCBI Taxonomy" id="2109328"/>
    <lineage>
        <taxon>Bacteria</taxon>
        <taxon>Pseudomonadati</taxon>
        <taxon>Pseudomonadota</taxon>
        <taxon>Gammaproteobacteria</taxon>
        <taxon>Oceanospirillales</taxon>
        <taxon>Halomonadaceae</taxon>
        <taxon>Halomonas</taxon>
    </lineage>
</organism>
<comment type="caution">
    <text evidence="2">The sequence shown here is derived from an EMBL/GenBank/DDBJ whole genome shotgun (WGS) entry which is preliminary data.</text>
</comment>
<sequence length="92" mass="10631">MPWEEEGLTRREAIFDFLYQFNPVVAERTDGQIEERAELLMLQPLLGVERQGIPGRLLILPEVSLLISYQLAGSDIRIMRVLHQKQQFPPAD</sequence>
<dbReference type="EMBL" id="PXNS01000007">
    <property type="protein sequence ID" value="PTL94113.1"/>
    <property type="molecule type" value="Genomic_DNA"/>
</dbReference>